<evidence type="ECO:0000313" key="3">
    <source>
        <dbReference type="EMBL" id="CUU64857.1"/>
    </source>
</evidence>
<dbReference type="EMBL" id="FAUH01000001">
    <property type="protein sequence ID" value="CUU64857.1"/>
    <property type="molecule type" value="Genomic_DNA"/>
</dbReference>
<evidence type="ECO:0000256" key="1">
    <source>
        <dbReference type="SAM" id="MobiDB-lite"/>
    </source>
</evidence>
<dbReference type="RefSeq" id="WP_014010767.1">
    <property type="nucleotide sequence ID" value="NZ_FAUH01000001.1"/>
</dbReference>
<dbReference type="OrthoDB" id="4549851at2"/>
<accession>A0A0X8XUC5</accession>
<keyword evidence="4" id="KW-1185">Reference proteome</keyword>
<organism evidence="3 4">
    <name type="scientific">Corynebacterium variabile</name>
    <dbReference type="NCBI Taxonomy" id="1727"/>
    <lineage>
        <taxon>Bacteria</taxon>
        <taxon>Bacillati</taxon>
        <taxon>Actinomycetota</taxon>
        <taxon>Actinomycetes</taxon>
        <taxon>Mycobacteriales</taxon>
        <taxon>Corynebacteriaceae</taxon>
        <taxon>Corynebacterium</taxon>
    </lineage>
</organism>
<proteinExistence type="predicted"/>
<keyword evidence="2" id="KW-0732">Signal</keyword>
<feature type="region of interest" description="Disordered" evidence="1">
    <location>
        <begin position="26"/>
        <end position="89"/>
    </location>
</feature>
<name>A0A0X8XUC5_9CORY</name>
<feature type="chain" id="PRO_5039450227" description="Secreted protein" evidence="2">
    <location>
        <begin position="19"/>
        <end position="279"/>
    </location>
</feature>
<evidence type="ECO:0000313" key="4">
    <source>
        <dbReference type="Proteomes" id="UP000182498"/>
    </source>
</evidence>
<gene>
    <name evidence="3" type="ORF">CVAR292_00162</name>
</gene>
<dbReference type="PROSITE" id="PS51257">
    <property type="entry name" value="PROKAR_LIPOPROTEIN"/>
    <property type="match status" value="1"/>
</dbReference>
<reference evidence="4" key="1">
    <citation type="submission" date="2015-11" db="EMBL/GenBank/DDBJ databases">
        <authorList>
            <person name="Dugat-Bony E."/>
        </authorList>
    </citation>
    <scope>NUCLEOTIDE SEQUENCE [LARGE SCALE GENOMIC DNA]</scope>
    <source>
        <strain evidence="4">Mu292</strain>
    </source>
</reference>
<evidence type="ECO:0008006" key="5">
    <source>
        <dbReference type="Google" id="ProtNLM"/>
    </source>
</evidence>
<sequence>MYTRTRNLTVALAAGALAAPLILSGCSSDSSEDADSSTSATATVTETVVPGGDGGGTDNGGGDTGGGADTGGGSGDGTPAPGAGVNTDGLDPAYINADSVRAWATDIAAGDTAGMTGKCWTMPAGYVESNYTGAADRIVEALATAPIQAQDGYVWGADSVTEVRVPWAEGESDYACPKVDLDGDHNPPDSVVLWTAQRFLLREQGSPVNPADTGDAYPLRCAYSQNPVEPGAVADADPEALTIVTHDRDHGKWYLTNSGARVDMSVENGRVCVAGVEPA</sequence>
<feature type="compositionally biased region" description="Low complexity" evidence="1">
    <location>
        <begin position="36"/>
        <end position="50"/>
    </location>
</feature>
<feature type="signal peptide" evidence="2">
    <location>
        <begin position="1"/>
        <end position="18"/>
    </location>
</feature>
<dbReference type="Proteomes" id="UP000182498">
    <property type="component" value="Unassembled WGS sequence"/>
</dbReference>
<evidence type="ECO:0000256" key="2">
    <source>
        <dbReference type="SAM" id="SignalP"/>
    </source>
</evidence>
<protein>
    <recommendedName>
        <fullName evidence="5">Secreted protein</fullName>
    </recommendedName>
</protein>
<feature type="compositionally biased region" description="Gly residues" evidence="1">
    <location>
        <begin position="51"/>
        <end position="76"/>
    </location>
</feature>
<dbReference type="AlphaFoldDB" id="A0A0X8XUC5"/>